<reference evidence="4 5" key="1">
    <citation type="submission" date="2013-04" db="EMBL/GenBank/DDBJ databases">
        <title>The Genome Sequence of Sutterella wadsworthensis HGA0223.</title>
        <authorList>
            <consortium name="The Broad Institute Genomics Platform"/>
            <person name="Earl A."/>
            <person name="Ward D."/>
            <person name="Feldgarden M."/>
            <person name="Gevers D."/>
            <person name="Schmidt T.M."/>
            <person name="Dover J."/>
            <person name="Dai D."/>
            <person name="Walker B."/>
            <person name="Young S."/>
            <person name="Zeng Q."/>
            <person name="Gargeya S."/>
            <person name="Fitzgerald M."/>
            <person name="Haas B."/>
            <person name="Abouelleil A."/>
            <person name="Allen A.W."/>
            <person name="Alvarado L."/>
            <person name="Arachchi H.M."/>
            <person name="Berlin A.M."/>
            <person name="Chapman S.B."/>
            <person name="Gainer-Dewar J."/>
            <person name="Goldberg J."/>
            <person name="Griggs A."/>
            <person name="Gujja S."/>
            <person name="Hansen M."/>
            <person name="Howarth C."/>
            <person name="Imamovic A."/>
            <person name="Ireland A."/>
            <person name="Larimer J."/>
            <person name="McCowan C."/>
            <person name="Murphy C."/>
            <person name="Pearson M."/>
            <person name="Poon T.W."/>
            <person name="Priest M."/>
            <person name="Roberts A."/>
            <person name="Saif S."/>
            <person name="Shea T."/>
            <person name="Sisk P."/>
            <person name="Sykes S."/>
            <person name="Wortman J."/>
            <person name="Nusbaum C."/>
            <person name="Birren B."/>
        </authorList>
    </citation>
    <scope>NUCLEOTIDE SEQUENCE [LARGE SCALE GENOMIC DNA]</scope>
    <source>
        <strain evidence="4 5">HGA0223</strain>
    </source>
</reference>
<accession>S3CN90</accession>
<evidence type="ECO:0000256" key="2">
    <source>
        <dbReference type="ARBA" id="ARBA00022612"/>
    </source>
</evidence>
<keyword evidence="2" id="KW-1188">Viral release from host cell</keyword>
<gene>
    <name evidence="4" type="ORF">HMPREF1476_00251</name>
</gene>
<name>S3CN90_9BURK</name>
<sequence length="549" mass="61618">MARVEPRKVFERFSQLKEERATWEPLWRDIRDFILPQAGVFEGEKPYEGWRRHRKIVDPTPIQYADMLSSGLYSGVSSPARPWLKLTTKDPKLDEEPDVRQWLDDVQKQMLLLFAKSEVYSALHKSYIELPVFGTACTICQRHPTDTIALQNLTIGEYWLADDAYGRIDTMYRRLSMTAKQLVDQWGIDAVSADVSSFYRTDPFHRVDVIHAIEPRFDRDAHKRDGLNKPWRSIYFEEGADKKILSEAGFDEFPALCPRWMTYANSVYGHGPGSLALSFSKSLQRLATREATLVDKSTNPAMVYPMTYTGQLEQLLQPGGLIPVGPNDAQLVRPAWDLRGLSVDSLEALIARRQQQLQSIFYVNIFQMIAASAGDQRTATEVAALQQEKSMMLGPVLERLHSEMLDPLVATVFGFMIEDDLLPPPPEMLQGQQLSVEYISVLAEAQRTADAQGITKTIQEIGLIAQMKPDVLDKLDADIAVDKISSMNGVPPSMIVAGKNLALIRQQRAQVQQQAAMQQQAMNQADVLKNLGQAVNSAGLQQAAVQGLL</sequence>
<keyword evidence="3" id="KW-0231">Viral genome packaging</keyword>
<organism evidence="4 5">
    <name type="scientific">Sutterella wadsworthensis HGA0223</name>
    <dbReference type="NCBI Taxonomy" id="1203554"/>
    <lineage>
        <taxon>Bacteria</taxon>
        <taxon>Pseudomonadati</taxon>
        <taxon>Pseudomonadota</taxon>
        <taxon>Betaproteobacteria</taxon>
        <taxon>Burkholderiales</taxon>
        <taxon>Sutterellaceae</taxon>
        <taxon>Sutterella</taxon>
    </lineage>
</organism>
<evidence type="ECO:0000256" key="3">
    <source>
        <dbReference type="ARBA" id="ARBA00023219"/>
    </source>
</evidence>
<evidence type="ECO:0000313" key="5">
    <source>
        <dbReference type="Proteomes" id="UP000014400"/>
    </source>
</evidence>
<keyword evidence="5" id="KW-1185">Reference proteome</keyword>
<protein>
    <recommendedName>
        <fullName evidence="6">Bacteriophage head to tail connecting protein</fullName>
    </recommendedName>
</protein>
<dbReference type="PATRIC" id="fig|1203554.3.peg.229"/>
<comment type="caution">
    <text evidence="4">The sequence shown here is derived from an EMBL/GenBank/DDBJ whole genome shotgun (WGS) entry which is preliminary data.</text>
</comment>
<dbReference type="RefSeq" id="WP_016473686.1">
    <property type="nucleotide sequence ID" value="NZ_KE150480.1"/>
</dbReference>
<evidence type="ECO:0000256" key="1">
    <source>
        <dbReference type="ARBA" id="ARBA00004328"/>
    </source>
</evidence>
<dbReference type="AlphaFoldDB" id="S3CN90"/>
<dbReference type="STRING" id="1203554.HMPREF1476_00251"/>
<evidence type="ECO:0008006" key="6">
    <source>
        <dbReference type="Google" id="ProtNLM"/>
    </source>
</evidence>
<dbReference type="InterPro" id="IPR020991">
    <property type="entry name" value="Connector_podovirus"/>
</dbReference>
<evidence type="ECO:0000313" key="4">
    <source>
        <dbReference type="EMBL" id="EPE02015.1"/>
    </source>
</evidence>
<dbReference type="HOGENOM" id="CLU_035407_0_0_4"/>
<dbReference type="Proteomes" id="UP000014400">
    <property type="component" value="Unassembled WGS sequence"/>
</dbReference>
<dbReference type="Pfam" id="PF12236">
    <property type="entry name" value="Head-tail_con"/>
    <property type="match status" value="1"/>
</dbReference>
<proteinExistence type="predicted"/>
<dbReference type="EMBL" id="ATCF01000004">
    <property type="protein sequence ID" value="EPE02015.1"/>
    <property type="molecule type" value="Genomic_DNA"/>
</dbReference>
<comment type="subcellular location">
    <subcellularLocation>
        <location evidence="1">Virion</location>
    </subcellularLocation>
</comment>
<dbReference type="eggNOG" id="ENOG502Z7XJ">
    <property type="taxonomic scope" value="Bacteria"/>
</dbReference>